<evidence type="ECO:0000313" key="3">
    <source>
        <dbReference type="Proteomes" id="UP000526408"/>
    </source>
</evidence>
<evidence type="ECO:0000256" key="1">
    <source>
        <dbReference type="SAM" id="SignalP"/>
    </source>
</evidence>
<dbReference type="EMBL" id="JAAZQQ010000001">
    <property type="protein sequence ID" value="NKX43224.1"/>
    <property type="molecule type" value="Genomic_DNA"/>
</dbReference>
<feature type="signal peptide" evidence="1">
    <location>
        <begin position="1"/>
        <end position="21"/>
    </location>
</feature>
<dbReference type="Proteomes" id="UP000526408">
    <property type="component" value="Unassembled WGS sequence"/>
</dbReference>
<organism evidence="2 3">
    <name type="scientific">Roseicyclus persicicus</name>
    <dbReference type="NCBI Taxonomy" id="2650661"/>
    <lineage>
        <taxon>Bacteria</taxon>
        <taxon>Pseudomonadati</taxon>
        <taxon>Pseudomonadota</taxon>
        <taxon>Alphaproteobacteria</taxon>
        <taxon>Rhodobacterales</taxon>
        <taxon>Roseobacteraceae</taxon>
        <taxon>Roseicyclus</taxon>
    </lineage>
</organism>
<evidence type="ECO:0008006" key="4">
    <source>
        <dbReference type="Google" id="ProtNLM"/>
    </source>
</evidence>
<name>A0A7X6GVN1_9RHOB</name>
<proteinExistence type="predicted"/>
<comment type="caution">
    <text evidence="2">The sequence shown here is derived from an EMBL/GenBank/DDBJ whole genome shotgun (WGS) entry which is preliminary data.</text>
</comment>
<keyword evidence="1" id="KW-0732">Signal</keyword>
<protein>
    <recommendedName>
        <fullName evidence="4">DUF732 domain-containing protein</fullName>
    </recommendedName>
</protein>
<accession>A0A7X6GVN1</accession>
<sequence length="115" mass="12274">MTAFKALSAAAVLGGGFLAMAGPASADHQVRGHHPHVQQTTTVVINVSCFRGPSSEVIWDRPNPQFVDSLVAAGYSFPEAHAIAERVCRDAASVNRPENAEATMYRIFAENPPRG</sequence>
<reference evidence="2 3" key="1">
    <citation type="submission" date="2020-04" db="EMBL/GenBank/DDBJ databases">
        <authorList>
            <person name="Yoon J."/>
        </authorList>
    </citation>
    <scope>NUCLEOTIDE SEQUENCE [LARGE SCALE GENOMIC DNA]</scope>
    <source>
        <strain evidence="2 3">KMU-115</strain>
    </source>
</reference>
<dbReference type="RefSeq" id="WP_168621607.1">
    <property type="nucleotide sequence ID" value="NZ_JAAZQQ010000001.1"/>
</dbReference>
<feature type="chain" id="PRO_5030816806" description="DUF732 domain-containing protein" evidence="1">
    <location>
        <begin position="22"/>
        <end position="115"/>
    </location>
</feature>
<dbReference type="AlphaFoldDB" id="A0A7X6GVN1"/>
<evidence type="ECO:0000313" key="2">
    <source>
        <dbReference type="EMBL" id="NKX43224.1"/>
    </source>
</evidence>
<keyword evidence="3" id="KW-1185">Reference proteome</keyword>
<gene>
    <name evidence="2" type="ORF">HCU73_01360</name>
</gene>